<name>A0ABU0A2M3_9BACI</name>
<sequence length="324" mass="35804">MGNFIFALTIIVIGLLFGRGLRVLLDKGTIPSPKKMHQILKGCTMAALLGVNPLIILGAFWYVQLDDIRLTLIPILGGLTLILGGAFALWAAKLYKLNRGQTGSMFASGTFTNLGSFGALFCFVFLGEESLVFVAMFRLFEDLLYYTVAFPIAQSYGEKKEPVKPQSRFKKIITNPFIMITFSCILIGGLLNLSAWERPAVYGDLNSLLVPLFTILLVVPTGFNMRITAVKGFLKESFTISAIKFVVVPVIIVLLAVLFNLHEIHDGMVLKVLILLAAMPPGFTSLVPPQLFKLDMDLANSSWLINTVMLIFVLPILYFIVVYL</sequence>
<evidence type="ECO:0000256" key="1">
    <source>
        <dbReference type="ARBA" id="ARBA00004651"/>
    </source>
</evidence>
<evidence type="ECO:0000313" key="10">
    <source>
        <dbReference type="Proteomes" id="UP001230005"/>
    </source>
</evidence>
<feature type="transmembrane region" description="Helical" evidence="8">
    <location>
        <begin position="241"/>
        <end position="262"/>
    </location>
</feature>
<feature type="transmembrane region" description="Helical" evidence="8">
    <location>
        <begin position="173"/>
        <end position="196"/>
    </location>
</feature>
<keyword evidence="4" id="KW-1003">Cell membrane</keyword>
<dbReference type="EMBL" id="JAUSUG010000018">
    <property type="protein sequence ID" value="MDQ0256600.1"/>
    <property type="molecule type" value="Genomic_DNA"/>
</dbReference>
<dbReference type="RefSeq" id="WP_307328993.1">
    <property type="nucleotide sequence ID" value="NZ_JAUSUG010000018.1"/>
</dbReference>
<dbReference type="Gene3D" id="1.20.1530.20">
    <property type="match status" value="1"/>
</dbReference>
<evidence type="ECO:0000256" key="7">
    <source>
        <dbReference type="ARBA" id="ARBA00023136"/>
    </source>
</evidence>
<evidence type="ECO:0000256" key="8">
    <source>
        <dbReference type="SAM" id="Phobius"/>
    </source>
</evidence>
<feature type="transmembrane region" description="Helical" evidence="8">
    <location>
        <begin position="268"/>
        <end position="291"/>
    </location>
</feature>
<gene>
    <name evidence="9" type="ORF">J2S74_004022</name>
</gene>
<keyword evidence="3" id="KW-0813">Transport</keyword>
<dbReference type="PANTHER" id="PTHR36838:SF3">
    <property type="entry name" value="TRANSPORTER AUXIN EFFLUX CARRIER EC FAMILY"/>
    <property type="match status" value="1"/>
</dbReference>
<feature type="transmembrane region" description="Helical" evidence="8">
    <location>
        <begin position="303"/>
        <end position="323"/>
    </location>
</feature>
<keyword evidence="6 8" id="KW-1133">Transmembrane helix</keyword>
<feature type="transmembrane region" description="Helical" evidence="8">
    <location>
        <begin position="104"/>
        <end position="126"/>
    </location>
</feature>
<feature type="transmembrane region" description="Helical" evidence="8">
    <location>
        <begin position="46"/>
        <end position="64"/>
    </location>
</feature>
<accession>A0ABU0A2M3</accession>
<evidence type="ECO:0000256" key="4">
    <source>
        <dbReference type="ARBA" id="ARBA00022475"/>
    </source>
</evidence>
<feature type="transmembrane region" description="Helical" evidence="8">
    <location>
        <begin position="70"/>
        <end position="92"/>
    </location>
</feature>
<evidence type="ECO:0000256" key="6">
    <source>
        <dbReference type="ARBA" id="ARBA00022989"/>
    </source>
</evidence>
<evidence type="ECO:0000256" key="5">
    <source>
        <dbReference type="ARBA" id="ARBA00022692"/>
    </source>
</evidence>
<reference evidence="9 10" key="1">
    <citation type="submission" date="2023-07" db="EMBL/GenBank/DDBJ databases">
        <title>Genomic Encyclopedia of Type Strains, Phase IV (KMG-IV): sequencing the most valuable type-strain genomes for metagenomic binning, comparative biology and taxonomic classification.</title>
        <authorList>
            <person name="Goeker M."/>
        </authorList>
    </citation>
    <scope>NUCLEOTIDE SEQUENCE [LARGE SCALE GENOMIC DNA]</scope>
    <source>
        <strain evidence="9 10">DSM 9768</strain>
    </source>
</reference>
<protein>
    <submittedName>
        <fullName evidence="9">Permease</fullName>
    </submittedName>
</protein>
<dbReference type="InterPro" id="IPR038770">
    <property type="entry name" value="Na+/solute_symporter_sf"/>
</dbReference>
<feature type="transmembrane region" description="Helical" evidence="8">
    <location>
        <begin position="6"/>
        <end position="25"/>
    </location>
</feature>
<keyword evidence="7 8" id="KW-0472">Membrane</keyword>
<dbReference type="Proteomes" id="UP001230005">
    <property type="component" value="Unassembled WGS sequence"/>
</dbReference>
<keyword evidence="5 8" id="KW-0812">Transmembrane</keyword>
<proteinExistence type="inferred from homology"/>
<feature type="transmembrane region" description="Helical" evidence="8">
    <location>
        <begin position="208"/>
        <end position="229"/>
    </location>
</feature>
<dbReference type="PANTHER" id="PTHR36838">
    <property type="entry name" value="AUXIN EFFLUX CARRIER FAMILY PROTEIN"/>
    <property type="match status" value="1"/>
</dbReference>
<keyword evidence="10" id="KW-1185">Reference proteome</keyword>
<evidence type="ECO:0000313" key="9">
    <source>
        <dbReference type="EMBL" id="MDQ0256600.1"/>
    </source>
</evidence>
<evidence type="ECO:0000256" key="2">
    <source>
        <dbReference type="ARBA" id="ARBA00010145"/>
    </source>
</evidence>
<dbReference type="InterPro" id="IPR004776">
    <property type="entry name" value="Mem_transp_PIN-like"/>
</dbReference>
<comment type="subcellular location">
    <subcellularLocation>
        <location evidence="1">Cell membrane</location>
        <topology evidence="1">Multi-pass membrane protein</topology>
    </subcellularLocation>
</comment>
<comment type="caution">
    <text evidence="9">The sequence shown here is derived from an EMBL/GenBank/DDBJ whole genome shotgun (WGS) entry which is preliminary data.</text>
</comment>
<organism evidence="9 10">
    <name type="scientific">Evansella vedderi</name>
    <dbReference type="NCBI Taxonomy" id="38282"/>
    <lineage>
        <taxon>Bacteria</taxon>
        <taxon>Bacillati</taxon>
        <taxon>Bacillota</taxon>
        <taxon>Bacilli</taxon>
        <taxon>Bacillales</taxon>
        <taxon>Bacillaceae</taxon>
        <taxon>Evansella</taxon>
    </lineage>
</organism>
<evidence type="ECO:0000256" key="3">
    <source>
        <dbReference type="ARBA" id="ARBA00022448"/>
    </source>
</evidence>
<comment type="similarity">
    <text evidence="2">Belongs to the auxin efflux carrier (TC 2.A.69) family.</text>
</comment>
<dbReference type="Pfam" id="PF03547">
    <property type="entry name" value="Mem_trans"/>
    <property type="match status" value="1"/>
</dbReference>